<dbReference type="InterPro" id="IPR021109">
    <property type="entry name" value="Peptidase_aspartic_dom_sf"/>
</dbReference>
<evidence type="ECO:0000259" key="2">
    <source>
        <dbReference type="Pfam" id="PF03732"/>
    </source>
</evidence>
<feature type="region of interest" description="Disordered" evidence="1">
    <location>
        <begin position="465"/>
        <end position="484"/>
    </location>
</feature>
<evidence type="ECO:0000313" key="3">
    <source>
        <dbReference type="EMBL" id="GEU37649.1"/>
    </source>
</evidence>
<gene>
    <name evidence="3" type="ORF">Tci_009627</name>
</gene>
<accession>A0A6L2JLX3</accession>
<name>A0A6L2JLX3_TANCI</name>
<dbReference type="PANTHER" id="PTHR33223">
    <property type="entry name" value="CCHC-TYPE DOMAIN-CONTAINING PROTEIN"/>
    <property type="match status" value="1"/>
</dbReference>
<feature type="region of interest" description="Disordered" evidence="1">
    <location>
        <begin position="53"/>
        <end position="73"/>
    </location>
</feature>
<organism evidence="3">
    <name type="scientific">Tanacetum cinerariifolium</name>
    <name type="common">Dalmatian daisy</name>
    <name type="synonym">Chrysanthemum cinerariifolium</name>
    <dbReference type="NCBI Taxonomy" id="118510"/>
    <lineage>
        <taxon>Eukaryota</taxon>
        <taxon>Viridiplantae</taxon>
        <taxon>Streptophyta</taxon>
        <taxon>Embryophyta</taxon>
        <taxon>Tracheophyta</taxon>
        <taxon>Spermatophyta</taxon>
        <taxon>Magnoliopsida</taxon>
        <taxon>eudicotyledons</taxon>
        <taxon>Gunneridae</taxon>
        <taxon>Pentapetalae</taxon>
        <taxon>asterids</taxon>
        <taxon>campanulids</taxon>
        <taxon>Asterales</taxon>
        <taxon>Asteraceae</taxon>
        <taxon>Asteroideae</taxon>
        <taxon>Anthemideae</taxon>
        <taxon>Anthemidinae</taxon>
        <taxon>Tanacetum</taxon>
    </lineage>
</organism>
<feature type="domain" description="Retrotransposon gag" evidence="2">
    <location>
        <begin position="664"/>
        <end position="751"/>
    </location>
</feature>
<comment type="caution">
    <text evidence="3">The sequence shown here is derived from an EMBL/GenBank/DDBJ whole genome shotgun (WGS) entry which is preliminary data.</text>
</comment>
<reference evidence="3" key="1">
    <citation type="journal article" date="2019" name="Sci. Rep.">
        <title>Draft genome of Tanacetum cinerariifolium, the natural source of mosquito coil.</title>
        <authorList>
            <person name="Yamashiro T."/>
            <person name="Shiraishi A."/>
            <person name="Satake H."/>
            <person name="Nakayama K."/>
        </authorList>
    </citation>
    <scope>NUCLEOTIDE SEQUENCE</scope>
</reference>
<dbReference type="InterPro" id="IPR005162">
    <property type="entry name" value="Retrotrans_gag_dom"/>
</dbReference>
<protein>
    <recommendedName>
        <fullName evidence="2">Retrotransposon gag domain-containing protein</fullName>
    </recommendedName>
</protein>
<evidence type="ECO:0000256" key="1">
    <source>
        <dbReference type="SAM" id="MobiDB-lite"/>
    </source>
</evidence>
<dbReference type="Gene3D" id="2.40.70.10">
    <property type="entry name" value="Acid Proteases"/>
    <property type="match status" value="1"/>
</dbReference>
<dbReference type="Pfam" id="PF03732">
    <property type="entry name" value="Retrotrans_gag"/>
    <property type="match status" value="1"/>
</dbReference>
<sequence length="1501" mass="171886">MSGPYKPTTVLVEAVAAIDDSSAIPEHTTMKCTRLLMLAKQLRKCGKLSKGYNKNKNVDTTPQYKNDNQSGQFGNQRTINVAGARENIGSPVVQQYGIQCFNYKEFRHFAKECRKPKRVKDSAYHKEKMLLCKQAEQGVPLQAEQYDWLADTDKEIDEQKLEAYYSYMAKIQEVPTTDTGTDSEPVEQVQNDAGYNVFANDLQHSKQSESVSNTCIVETDDSNVNLDSPDMYSKAIKESIWIESSTQHSSVNDFEVINIPKEDVEPKQIILGPNDQPMWESAKTVASTPSYTNIQLDVDENFVVNTTHLNMIRENKFDGYLRADPHDHIREILTICDMFKYGETESEAIKLLIFPVSLYDEAKIWFNELNEETITSWELRKKTFINKFFSPSLFNRLLLEIRNFAQLAMDSQIISLNEELQDIRDKYNELRVGNASKNHQNDDTLMCERHEVNYIQSGDYHNRNSHDLYSHQSHHDPNDSERSLTKLNNDVRNDLEDFKRWDFAAALAVLITKASQSRQHSKSEPCITRSSTNELFTPFKESEREFRSSRKHFKSLSLKELRSLDFNLFSDQEYSDEKEAETMVKTMEQYMRKTRTDYGSGVARPKIDNKDQFELEGQFLKELRENTFSGSDHEDANEHIEKVLKIVDLFHVPNITVDQLMLRVFPISLTGSASCWLRTEPTGLIKTLEDLKTKCLNKYCPPGRTAKKMEEIKNFQQESDETLYQAWERFKELLMKRPQHYLTKMREVILFYNRLDVPTRQIIDSRCDVPTKTVPDAKKVIQEMAEYSYKWHNGTSRGRSIVTFDGLAAIQAQLNNLGRNQEAKRHEENSNLIKEIRASTDAAIRNQGASIKTLEFQIGQMSKVLQERGFGSLPSSTKTNPRDQVKSISTNIKANSCPICRVGSSKYAVSTRQNSYSEASHIDNSIPQKEKDPGSFTLPGFINNVCFDNALVDLGASVSVMPLSTYLNLGLGELAHNMLTVKLADRIVKYPKEIAENMIVGIVELRRNQGDDLMPTIEKGEVIEEFRTRDDKFDTKIDDYPSDCDYDNRIHIDFAVNYNQGNFDYRPSGVANQIRPPGFSQPNVQNNQNRFSQSQGYNRGNNFNQDSSYQAPMQQNQVVPLSELEKIKKMNEINTKAMQTQINNVKNELRNEMKTSIKASIPLPSNTISNPKGELKAITTRSGLVLDGPSVHMHPPFINLEEDERVEETLTDSELGEFTIKVPPPLVQKAKPPSQRNYVLAFDVHKCRMIPQLVIILEGEMCTYELIMYHILFFDQPRPPEGGFCNVYKSDHRVPLILGRPFLRTARALIDVHGEEMILCDGDKRLTLNMRHDTSSYSNQPQKESINMINIYDDSYEDYLEDLFVTNHLSGNPTFSSHPDLTSLEVFNPLSGSTTSSSPDHLLEELADELALITFPPGNNDLPFVIEYDLREIEYLLNYDPTKEMDSILEDSVDEGNLADPNDNLFDTIPEMFTDEHALDYSSPPLYDEYDDDLVELEFDN</sequence>
<dbReference type="PANTHER" id="PTHR33223:SF11">
    <property type="entry name" value="ELEMENT PROTEIN, PUTATIVE-RELATED"/>
    <property type="match status" value="1"/>
</dbReference>
<dbReference type="EMBL" id="BKCJ010000954">
    <property type="protein sequence ID" value="GEU37649.1"/>
    <property type="molecule type" value="Genomic_DNA"/>
</dbReference>
<proteinExistence type="predicted"/>